<dbReference type="NCBIfam" id="TIGR00482">
    <property type="entry name" value="nicotinate (nicotinamide) nucleotide adenylyltransferase"/>
    <property type="match status" value="1"/>
</dbReference>
<accession>A0ABS5MLG0</accession>
<evidence type="ECO:0000313" key="12">
    <source>
        <dbReference type="EMBL" id="MBS3696491.1"/>
    </source>
</evidence>
<gene>
    <name evidence="10 12" type="primary">nadD</name>
    <name evidence="12" type="ORF">JJQ58_03195</name>
</gene>
<dbReference type="Pfam" id="PF01467">
    <property type="entry name" value="CTP_transf_like"/>
    <property type="match status" value="1"/>
</dbReference>
<evidence type="ECO:0000256" key="9">
    <source>
        <dbReference type="ARBA" id="ARBA00048721"/>
    </source>
</evidence>
<comment type="pathway">
    <text evidence="2 10">Cofactor biosynthesis; NAD(+) biosynthesis; deamido-NAD(+) from nicotinate D-ribonucleotide: step 1/1.</text>
</comment>
<evidence type="ECO:0000256" key="7">
    <source>
        <dbReference type="ARBA" id="ARBA00022840"/>
    </source>
</evidence>
<dbReference type="SUPFAM" id="SSF52374">
    <property type="entry name" value="Nucleotidylyl transferase"/>
    <property type="match status" value="1"/>
</dbReference>
<dbReference type="NCBIfam" id="NF000840">
    <property type="entry name" value="PRK00071.1-3"/>
    <property type="match status" value="1"/>
</dbReference>
<evidence type="ECO:0000256" key="6">
    <source>
        <dbReference type="ARBA" id="ARBA00022741"/>
    </source>
</evidence>
<comment type="caution">
    <text evidence="12">The sequence shown here is derived from an EMBL/GenBank/DDBJ whole genome shotgun (WGS) entry which is preliminary data.</text>
</comment>
<keyword evidence="6 10" id="KW-0547">Nucleotide-binding</keyword>
<keyword evidence="7 10" id="KW-0067">ATP-binding</keyword>
<organism evidence="12 13">
    <name type="scientific">Mammaliicoccus fleurettii</name>
    <dbReference type="NCBI Taxonomy" id="150056"/>
    <lineage>
        <taxon>Bacteria</taxon>
        <taxon>Bacillati</taxon>
        <taxon>Bacillota</taxon>
        <taxon>Bacilli</taxon>
        <taxon>Bacillales</taxon>
        <taxon>Staphylococcaceae</taxon>
        <taxon>Mammaliicoccus</taxon>
    </lineage>
</organism>
<protein>
    <recommendedName>
        <fullName evidence="10">Probable nicotinate-nucleotide adenylyltransferase</fullName>
        <ecNumber evidence="10">2.7.7.18</ecNumber>
    </recommendedName>
    <alternativeName>
        <fullName evidence="10">Deamido-NAD(+) diphosphorylase</fullName>
    </alternativeName>
    <alternativeName>
        <fullName evidence="10">Deamido-NAD(+) pyrophosphorylase</fullName>
    </alternativeName>
    <alternativeName>
        <fullName evidence="10">Nicotinate mononucleotide adenylyltransferase</fullName>
        <shortName evidence="10">NaMN adenylyltransferase</shortName>
    </alternativeName>
</protein>
<dbReference type="InterPro" id="IPR005248">
    <property type="entry name" value="NadD/NMNAT"/>
</dbReference>
<evidence type="ECO:0000256" key="4">
    <source>
        <dbReference type="ARBA" id="ARBA00022679"/>
    </source>
</evidence>
<dbReference type="InterPro" id="IPR014729">
    <property type="entry name" value="Rossmann-like_a/b/a_fold"/>
</dbReference>
<dbReference type="CDD" id="cd02165">
    <property type="entry name" value="NMNAT"/>
    <property type="match status" value="1"/>
</dbReference>
<dbReference type="EMBL" id="JAGXBM010000002">
    <property type="protein sequence ID" value="MBS3696491.1"/>
    <property type="molecule type" value="Genomic_DNA"/>
</dbReference>
<keyword evidence="8 10" id="KW-0520">NAD</keyword>
<proteinExistence type="inferred from homology"/>
<sequence>MEKLVIYGGQFNPIHIGHMLVASESYHFIQPDEFIFLPSYQSPLKEHNDAYLIESERVNMLELAIEDLQFGVVDKREIDRKGTSYTFDTIKEFQSEYPNYQIYFVIGSDQYENLNKWKNIEELKNMLTFVVVNREVDTQDVHEGMLALHIPRIDISSTDIRNRSKNRQSIKMLVTPRIETYIKRGRLYEN</sequence>
<evidence type="ECO:0000256" key="8">
    <source>
        <dbReference type="ARBA" id="ARBA00023027"/>
    </source>
</evidence>
<keyword evidence="13" id="KW-1185">Reference proteome</keyword>
<comment type="similarity">
    <text evidence="10">Belongs to the NadD family.</text>
</comment>
<name>A0ABS5MLG0_9STAP</name>
<dbReference type="PANTHER" id="PTHR39321:SF3">
    <property type="entry name" value="PHOSPHOPANTETHEINE ADENYLYLTRANSFERASE"/>
    <property type="match status" value="1"/>
</dbReference>
<reference evidence="12 13" key="1">
    <citation type="submission" date="2021-05" db="EMBL/GenBank/DDBJ databases">
        <title>Staphylococcus fleurettii isolated from lake water in First Nation community in Manitoba, Canada.</title>
        <authorList>
            <person name="Bashar S."/>
            <person name="Murdock A."/>
            <person name="Patidar R."/>
            <person name="Golding G."/>
            <person name="Farenhorst A."/>
            <person name="Kumar A."/>
        </authorList>
    </citation>
    <scope>NUCLEOTIDE SEQUENCE [LARGE SCALE GENOMIC DNA]</scope>
    <source>
        <strain evidence="12 13">SF002</strain>
    </source>
</reference>
<dbReference type="Gene3D" id="3.40.50.620">
    <property type="entry name" value="HUPs"/>
    <property type="match status" value="1"/>
</dbReference>
<keyword evidence="5 10" id="KW-0548">Nucleotidyltransferase</keyword>
<comment type="catalytic activity">
    <reaction evidence="9 10">
        <text>nicotinate beta-D-ribonucleotide + ATP + H(+) = deamido-NAD(+) + diphosphate</text>
        <dbReference type="Rhea" id="RHEA:22860"/>
        <dbReference type="ChEBI" id="CHEBI:15378"/>
        <dbReference type="ChEBI" id="CHEBI:30616"/>
        <dbReference type="ChEBI" id="CHEBI:33019"/>
        <dbReference type="ChEBI" id="CHEBI:57502"/>
        <dbReference type="ChEBI" id="CHEBI:58437"/>
        <dbReference type="EC" id="2.7.7.18"/>
    </reaction>
</comment>
<dbReference type="InterPro" id="IPR004821">
    <property type="entry name" value="Cyt_trans-like"/>
</dbReference>
<comment type="function">
    <text evidence="1 10">Catalyzes the reversible adenylation of nicotinate mononucleotide (NaMN) to nicotinic acid adenine dinucleotide (NaAD).</text>
</comment>
<evidence type="ECO:0000256" key="10">
    <source>
        <dbReference type="HAMAP-Rule" id="MF_00244"/>
    </source>
</evidence>
<feature type="domain" description="Cytidyltransferase-like" evidence="11">
    <location>
        <begin position="6"/>
        <end position="163"/>
    </location>
</feature>
<evidence type="ECO:0000313" key="13">
    <source>
        <dbReference type="Proteomes" id="UP000681586"/>
    </source>
</evidence>
<dbReference type="PANTHER" id="PTHR39321">
    <property type="entry name" value="NICOTINATE-NUCLEOTIDE ADENYLYLTRANSFERASE-RELATED"/>
    <property type="match status" value="1"/>
</dbReference>
<dbReference type="EC" id="2.7.7.18" evidence="10"/>
<dbReference type="GO" id="GO:0016779">
    <property type="term" value="F:nucleotidyltransferase activity"/>
    <property type="evidence" value="ECO:0007669"/>
    <property type="project" value="UniProtKB-KW"/>
</dbReference>
<evidence type="ECO:0000256" key="2">
    <source>
        <dbReference type="ARBA" id="ARBA00005019"/>
    </source>
</evidence>
<evidence type="ECO:0000256" key="1">
    <source>
        <dbReference type="ARBA" id="ARBA00002324"/>
    </source>
</evidence>
<keyword evidence="3 10" id="KW-0662">Pyridine nucleotide biosynthesis</keyword>
<evidence type="ECO:0000259" key="11">
    <source>
        <dbReference type="Pfam" id="PF01467"/>
    </source>
</evidence>
<dbReference type="Proteomes" id="UP000681586">
    <property type="component" value="Unassembled WGS sequence"/>
</dbReference>
<dbReference type="HAMAP" id="MF_00244">
    <property type="entry name" value="NaMN_adenylyltr"/>
    <property type="match status" value="1"/>
</dbReference>
<evidence type="ECO:0000256" key="5">
    <source>
        <dbReference type="ARBA" id="ARBA00022695"/>
    </source>
</evidence>
<evidence type="ECO:0000256" key="3">
    <source>
        <dbReference type="ARBA" id="ARBA00022642"/>
    </source>
</evidence>
<dbReference type="RefSeq" id="WP_107509082.1">
    <property type="nucleotide sequence ID" value="NZ_JAAQPD010000007.1"/>
</dbReference>
<keyword evidence="4 10" id="KW-0808">Transferase</keyword>